<dbReference type="GO" id="GO:0016567">
    <property type="term" value="P:protein ubiquitination"/>
    <property type="evidence" value="ECO:0007669"/>
    <property type="project" value="UniProtKB-UniPathway"/>
</dbReference>
<feature type="non-terminal residue" evidence="4">
    <location>
        <position position="1"/>
    </location>
</feature>
<feature type="domain" description="E3 ubiquitin-protein ligase listerin N-terminal" evidence="3">
    <location>
        <begin position="69"/>
        <end position="243"/>
    </location>
</feature>
<keyword evidence="5" id="KW-1185">Reference proteome</keyword>
<dbReference type="GO" id="GO:0072344">
    <property type="term" value="P:rescue of stalled ribosome"/>
    <property type="evidence" value="ECO:0007669"/>
    <property type="project" value="UniProtKB-UniRule"/>
</dbReference>
<evidence type="ECO:0000256" key="2">
    <source>
        <dbReference type="SAM" id="MobiDB-lite"/>
    </source>
</evidence>
<evidence type="ECO:0000313" key="4">
    <source>
        <dbReference type="EMBL" id="KAG2223861.1"/>
    </source>
</evidence>
<dbReference type="GO" id="GO:0008270">
    <property type="term" value="F:zinc ion binding"/>
    <property type="evidence" value="ECO:0007669"/>
    <property type="project" value="UniProtKB-KW"/>
</dbReference>
<dbReference type="OrthoDB" id="6108at2759"/>
<dbReference type="EMBL" id="JAEPRB010000053">
    <property type="protein sequence ID" value="KAG2223861.1"/>
    <property type="molecule type" value="Genomic_DNA"/>
</dbReference>
<dbReference type="GO" id="GO:0005829">
    <property type="term" value="C:cytosol"/>
    <property type="evidence" value="ECO:0007669"/>
    <property type="project" value="UniProtKB-UniRule"/>
</dbReference>
<evidence type="ECO:0000256" key="1">
    <source>
        <dbReference type="RuleBase" id="RU367090"/>
    </source>
</evidence>
<keyword evidence="1" id="KW-0862">Zinc</keyword>
<dbReference type="Pfam" id="PF22958">
    <property type="entry name" value="Ltn1_1st"/>
    <property type="match status" value="1"/>
</dbReference>
<dbReference type="PANTHER" id="PTHR12389">
    <property type="entry name" value="ZINC FINGER PROTEIN 294"/>
    <property type="match status" value="1"/>
</dbReference>
<sequence length="243" mass="26573">MGKPPKQPRAKGSMKPASSSRAAEVASGGANALSFQNLGGFAQFSGTTTIGSPVATGSSDADMVSMNNLDAELVMILKKISKRDAITKLKALEELETYLKANTNVIPAVIPAWSKMYVKLTIEVDRRVRLVTNNVHLLVSANAKKKLAPHLKEFIGPWLITMFDQSPDVARAARNSFNTVFSEDKRVGVLEFCQKDILEYVTEMILSKTPDTLSDPRHVTKEDMAAKFARVISGCFNCICHII</sequence>
<feature type="region of interest" description="Disordered" evidence="2">
    <location>
        <begin position="1"/>
        <end position="23"/>
    </location>
</feature>
<gene>
    <name evidence="4" type="ORF">INT45_012734</name>
</gene>
<comment type="function">
    <text evidence="1">E3 ubiquitin-protein ligase. Component of the ribosome quality control complex (RQC), a ribosome-associated complex that mediates ubiquitination and extraction of incompletely synthesized nascent chains for proteasomal degradation.</text>
</comment>
<dbReference type="InterPro" id="IPR039795">
    <property type="entry name" value="LTN1/Rkr1"/>
</dbReference>
<dbReference type="GO" id="GO:1990112">
    <property type="term" value="C:RQC complex"/>
    <property type="evidence" value="ECO:0007669"/>
    <property type="project" value="UniProtKB-UniRule"/>
</dbReference>
<dbReference type="AlphaFoldDB" id="A0A8H7S922"/>
<dbReference type="InterPro" id="IPR054476">
    <property type="entry name" value="Ltn1_N"/>
</dbReference>
<dbReference type="UniPathway" id="UPA00143"/>
<name>A0A8H7S922_9FUNG</name>
<comment type="caution">
    <text evidence="4">The sequence shown here is derived from an EMBL/GenBank/DDBJ whole genome shotgun (WGS) entry which is preliminary data.</text>
</comment>
<reference evidence="4 5" key="1">
    <citation type="submission" date="2020-12" db="EMBL/GenBank/DDBJ databases">
        <title>Metabolic potential, ecology and presence of endohyphal bacteria is reflected in genomic diversity of Mucoromycotina.</title>
        <authorList>
            <person name="Muszewska A."/>
            <person name="Okrasinska A."/>
            <person name="Steczkiewicz K."/>
            <person name="Drgas O."/>
            <person name="Orlowska M."/>
            <person name="Perlinska-Lenart U."/>
            <person name="Aleksandrzak-Piekarczyk T."/>
            <person name="Szatraj K."/>
            <person name="Zielenkiewicz U."/>
            <person name="Pilsyk S."/>
            <person name="Malc E."/>
            <person name="Mieczkowski P."/>
            <person name="Kruszewska J.S."/>
            <person name="Biernat P."/>
            <person name="Pawlowska J."/>
        </authorList>
    </citation>
    <scope>NUCLEOTIDE SEQUENCE [LARGE SCALE GENOMIC DNA]</scope>
    <source>
        <strain evidence="4 5">CBS 142.35</strain>
    </source>
</reference>
<dbReference type="GO" id="GO:0061630">
    <property type="term" value="F:ubiquitin protein ligase activity"/>
    <property type="evidence" value="ECO:0007669"/>
    <property type="project" value="UniProtKB-UniRule"/>
</dbReference>
<organism evidence="4 5">
    <name type="scientific">Circinella minor</name>
    <dbReference type="NCBI Taxonomy" id="1195481"/>
    <lineage>
        <taxon>Eukaryota</taxon>
        <taxon>Fungi</taxon>
        <taxon>Fungi incertae sedis</taxon>
        <taxon>Mucoromycota</taxon>
        <taxon>Mucoromycotina</taxon>
        <taxon>Mucoromycetes</taxon>
        <taxon>Mucorales</taxon>
        <taxon>Lichtheimiaceae</taxon>
        <taxon>Circinella</taxon>
    </lineage>
</organism>
<keyword evidence="1" id="KW-0863">Zinc-finger</keyword>
<comment type="similarity">
    <text evidence="1">Belongs to the LTN1 family.</text>
</comment>
<dbReference type="PANTHER" id="PTHR12389:SF0">
    <property type="entry name" value="E3 UBIQUITIN-PROTEIN LIGASE LISTERIN"/>
    <property type="match status" value="1"/>
</dbReference>
<comment type="subunit">
    <text evidence="1">Component of the ribosome quality control complex (RQC).</text>
</comment>
<comment type="catalytic activity">
    <reaction evidence="1">
        <text>S-ubiquitinyl-[E2 ubiquitin-conjugating enzyme]-L-cysteine + [acceptor protein]-L-lysine = [E2 ubiquitin-conjugating enzyme]-L-cysteine + N(6)-ubiquitinyl-[acceptor protein]-L-lysine.</text>
        <dbReference type="EC" id="2.3.2.27"/>
    </reaction>
</comment>
<dbReference type="InterPro" id="IPR011989">
    <property type="entry name" value="ARM-like"/>
</dbReference>
<accession>A0A8H7S922</accession>
<keyword evidence="1" id="KW-0479">Metal-binding</keyword>
<comment type="pathway">
    <text evidence="1">Protein modification; protein ubiquitination.</text>
</comment>
<dbReference type="GO" id="GO:0043023">
    <property type="term" value="F:ribosomal large subunit binding"/>
    <property type="evidence" value="ECO:0007669"/>
    <property type="project" value="TreeGrafter"/>
</dbReference>
<evidence type="ECO:0000313" key="5">
    <source>
        <dbReference type="Proteomes" id="UP000646827"/>
    </source>
</evidence>
<dbReference type="EC" id="2.3.2.27" evidence="1"/>
<evidence type="ECO:0000259" key="3">
    <source>
        <dbReference type="Pfam" id="PF22958"/>
    </source>
</evidence>
<dbReference type="GO" id="GO:1990116">
    <property type="term" value="P:ribosome-associated ubiquitin-dependent protein catabolic process"/>
    <property type="evidence" value="ECO:0007669"/>
    <property type="project" value="UniProtKB-UniRule"/>
</dbReference>
<keyword evidence="1" id="KW-0833">Ubl conjugation pathway</keyword>
<dbReference type="Proteomes" id="UP000646827">
    <property type="component" value="Unassembled WGS sequence"/>
</dbReference>
<proteinExistence type="inferred from homology"/>
<dbReference type="Gene3D" id="1.25.10.10">
    <property type="entry name" value="Leucine-rich Repeat Variant"/>
    <property type="match status" value="1"/>
</dbReference>
<protein>
    <recommendedName>
        <fullName evidence="1">E3 ubiquitin-protein ligase listerin</fullName>
        <ecNumber evidence="1">2.3.2.27</ecNumber>
    </recommendedName>
    <alternativeName>
        <fullName evidence="1">RING-type E3 ubiquitin transferase listerin</fullName>
    </alternativeName>
</protein>
<keyword evidence="1" id="KW-0808">Transferase</keyword>